<dbReference type="RefSeq" id="WP_109656844.1">
    <property type="nucleotide sequence ID" value="NZ_CP029145.1"/>
</dbReference>
<name>A0A2Z3GYF5_9BACT</name>
<sequence length="123" mass="13109">MRSTPHQDPAADAPINAPAAAKTVASETTAATDAASQKLDDAVAQGKEWLQNFDVQQLLEQIPQPVRDLGTQVIERVRRLSPTQQIVGGAVLAFGVGLLATSGRRNARTADAKAGKKYRAKYD</sequence>
<dbReference type="EMBL" id="CP029145">
    <property type="protein sequence ID" value="AWM33790.1"/>
    <property type="molecule type" value="Genomic_DNA"/>
</dbReference>
<protein>
    <recommendedName>
        <fullName evidence="4">DUF3618 domain-containing protein</fullName>
    </recommendedName>
</protein>
<gene>
    <name evidence="2" type="ORF">DDQ68_13925</name>
</gene>
<accession>A0A2Z3GYF5</accession>
<dbReference type="OrthoDB" id="886977at2"/>
<dbReference type="AlphaFoldDB" id="A0A2Z3GYF5"/>
<organism evidence="2 3">
    <name type="scientific">Hymenobacter nivis</name>
    <dbReference type="NCBI Taxonomy" id="1850093"/>
    <lineage>
        <taxon>Bacteria</taxon>
        <taxon>Pseudomonadati</taxon>
        <taxon>Bacteroidota</taxon>
        <taxon>Cytophagia</taxon>
        <taxon>Cytophagales</taxon>
        <taxon>Hymenobacteraceae</taxon>
        <taxon>Hymenobacter</taxon>
    </lineage>
</organism>
<keyword evidence="3" id="KW-1185">Reference proteome</keyword>
<evidence type="ECO:0000256" key="1">
    <source>
        <dbReference type="SAM" id="MobiDB-lite"/>
    </source>
</evidence>
<feature type="compositionally biased region" description="Low complexity" evidence="1">
    <location>
        <begin position="10"/>
        <end position="32"/>
    </location>
</feature>
<reference evidence="3" key="1">
    <citation type="submission" date="2018-04" db="EMBL/GenBank/DDBJ databases">
        <title>Complete genome of Antarctic heterotrophic bacterium Hymenobacter nivis.</title>
        <authorList>
            <person name="Terashima M."/>
        </authorList>
    </citation>
    <scope>NUCLEOTIDE SEQUENCE [LARGE SCALE GENOMIC DNA]</scope>
    <source>
        <strain evidence="3">NBRC 111535</strain>
    </source>
</reference>
<proteinExistence type="predicted"/>
<evidence type="ECO:0008006" key="4">
    <source>
        <dbReference type="Google" id="ProtNLM"/>
    </source>
</evidence>
<dbReference type="KEGG" id="hnv:DDQ68_13925"/>
<evidence type="ECO:0000313" key="2">
    <source>
        <dbReference type="EMBL" id="AWM33790.1"/>
    </source>
</evidence>
<feature type="region of interest" description="Disordered" evidence="1">
    <location>
        <begin position="1"/>
        <end position="32"/>
    </location>
</feature>
<dbReference type="Proteomes" id="UP000245999">
    <property type="component" value="Chromosome"/>
</dbReference>
<evidence type="ECO:0000313" key="3">
    <source>
        <dbReference type="Proteomes" id="UP000245999"/>
    </source>
</evidence>